<dbReference type="NCBIfam" id="TIGR04108">
    <property type="entry name" value="HutX"/>
    <property type="match status" value="1"/>
</dbReference>
<gene>
    <name evidence="1" type="ORF">F542_19850</name>
</gene>
<dbReference type="Gene3D" id="3.40.1570.10">
    <property type="entry name" value="HemS/ChuS/ChuX like domains"/>
    <property type="match status" value="1"/>
</dbReference>
<dbReference type="AlphaFoldDB" id="A0A4V7ICD5"/>
<dbReference type="Pfam" id="PF06228">
    <property type="entry name" value="ChuX_HutX"/>
    <property type="match status" value="1"/>
</dbReference>
<reference evidence="1 2" key="1">
    <citation type="journal article" date="2014" name="Genome Announc.">
        <title>Complete Closed Genome Sequences of Three Bibersteinia trehalosi Nasopharyngeal Isolates from Cattle with Shipping Fever.</title>
        <authorList>
            <person name="Harhay G.P."/>
            <person name="McVey D.S."/>
            <person name="Koren S."/>
            <person name="Phillippy A.M."/>
            <person name="Bono J."/>
            <person name="Harhay D.M."/>
            <person name="Clawson M.L."/>
            <person name="Heaton M.P."/>
            <person name="Chitko-McKown C.G."/>
            <person name="Korlach J."/>
            <person name="Smith T.P."/>
        </authorList>
    </citation>
    <scope>NUCLEOTIDE SEQUENCE [LARGE SCALE GENOMIC DNA]</scope>
    <source>
        <strain evidence="1 2">USDA-ARS-USMARC-188</strain>
    </source>
</reference>
<accession>A0A4V7ICD5</accession>
<sequence>MVQLMLSLKQQITELLNSNPNLITLELAAQLARPEGEILLNLPDQFVKIFPGTRAEEILRAISGWGKFTTIIEKAGSIFEVKDQFPRGIIGRGYYNLNMKDDEGALHGHLKLDNIAHIAFVSMPFRGTESYNIAFITQEGETMFKVYLGRDENRQLFPHQVQHFNAFQ</sequence>
<evidence type="ECO:0000313" key="2">
    <source>
        <dbReference type="Proteomes" id="UP000019091"/>
    </source>
</evidence>
<organism evidence="1 2">
    <name type="scientific">Bibersteinia trehalosi USDA-ARS-USMARC-188</name>
    <dbReference type="NCBI Taxonomy" id="1263829"/>
    <lineage>
        <taxon>Bacteria</taxon>
        <taxon>Pseudomonadati</taxon>
        <taxon>Pseudomonadota</taxon>
        <taxon>Gammaproteobacteria</taxon>
        <taxon>Pasteurellales</taxon>
        <taxon>Pasteurellaceae</taxon>
        <taxon>Bibersteinia</taxon>
    </lineage>
</organism>
<evidence type="ECO:0000313" key="1">
    <source>
        <dbReference type="EMBL" id="AHG82694.1"/>
    </source>
</evidence>
<dbReference type="SUPFAM" id="SSF144064">
    <property type="entry name" value="Heme iron utilization protein-like"/>
    <property type="match status" value="1"/>
</dbReference>
<name>A0A4V7ICD5_BIBTR</name>
<dbReference type="Proteomes" id="UP000019091">
    <property type="component" value="Chromosome"/>
</dbReference>
<dbReference type="CDD" id="cd16829">
    <property type="entry name" value="ChuX_HutX-like"/>
    <property type="match status" value="1"/>
</dbReference>
<dbReference type="PIRSF" id="PIRSF030840">
    <property type="entry name" value="DUF1008"/>
    <property type="match status" value="1"/>
</dbReference>
<dbReference type="InterPro" id="IPR053733">
    <property type="entry name" value="Heme_Transport_Util_sf"/>
</dbReference>
<proteinExistence type="predicted"/>
<protein>
    <submittedName>
        <fullName evidence="1">Heme utilization protein HuvX</fullName>
    </submittedName>
</protein>
<dbReference type="KEGG" id="btre:F542_19850"/>
<dbReference type="EMBL" id="CP006954">
    <property type="protein sequence ID" value="AHG82694.1"/>
    <property type="molecule type" value="Genomic_DNA"/>
</dbReference>
<dbReference type="InterPro" id="IPR010413">
    <property type="entry name" value="HutX-like"/>
</dbReference>